<dbReference type="Pfam" id="PF12848">
    <property type="entry name" value="ABC_tran_Xtn"/>
    <property type="match status" value="1"/>
</dbReference>
<keyword evidence="2" id="KW-0067">ATP-binding</keyword>
<dbReference type="CDD" id="cd03221">
    <property type="entry name" value="ABCF_EF-3"/>
    <property type="match status" value="2"/>
</dbReference>
<protein>
    <submittedName>
        <fullName evidence="5">Msr family ABC-F type ribosomal protection protein</fullName>
    </submittedName>
</protein>
<comment type="caution">
    <text evidence="5">The sequence shown here is derived from an EMBL/GenBank/DDBJ whole genome shotgun (WGS) entry which is preliminary data.</text>
</comment>
<dbReference type="Pfam" id="PF00005">
    <property type="entry name" value="ABC_tran"/>
    <property type="match status" value="2"/>
</dbReference>
<dbReference type="PANTHER" id="PTHR42855">
    <property type="entry name" value="ABC TRANSPORTER ATP-BINDING SUBUNIT"/>
    <property type="match status" value="1"/>
</dbReference>
<accession>A0A163M8A8</accession>
<feature type="domain" description="ABC transporter" evidence="4">
    <location>
        <begin position="4"/>
        <end position="195"/>
    </location>
</feature>
<gene>
    <name evidence="5" type="ORF">AWU65_24295</name>
</gene>
<evidence type="ECO:0000256" key="2">
    <source>
        <dbReference type="ARBA" id="ARBA00022840"/>
    </source>
</evidence>
<evidence type="ECO:0000259" key="4">
    <source>
        <dbReference type="PROSITE" id="PS50893"/>
    </source>
</evidence>
<dbReference type="PROSITE" id="PS50893">
    <property type="entry name" value="ABC_TRANSPORTER_2"/>
    <property type="match status" value="2"/>
</dbReference>
<keyword evidence="1" id="KW-0547">Nucleotide-binding</keyword>
<keyword evidence="6" id="KW-1185">Reference proteome</keyword>
<dbReference type="GO" id="GO:0005524">
    <property type="term" value="F:ATP binding"/>
    <property type="evidence" value="ECO:0007669"/>
    <property type="project" value="UniProtKB-KW"/>
</dbReference>
<proteinExistence type="predicted"/>
<evidence type="ECO:0000313" key="5">
    <source>
        <dbReference type="EMBL" id="KZS48832.1"/>
    </source>
</evidence>
<dbReference type="Gene3D" id="3.40.50.300">
    <property type="entry name" value="P-loop containing nucleotide triphosphate hydrolases"/>
    <property type="match status" value="3"/>
</dbReference>
<evidence type="ECO:0000313" key="6">
    <source>
        <dbReference type="Proteomes" id="UP000076796"/>
    </source>
</evidence>
<dbReference type="PANTHER" id="PTHR42855:SF2">
    <property type="entry name" value="DRUG RESISTANCE ABC TRANSPORTER,ATP-BINDING PROTEIN"/>
    <property type="match status" value="1"/>
</dbReference>
<name>A0A163M8A8_9BACL</name>
<dbReference type="GO" id="GO:0016887">
    <property type="term" value="F:ATP hydrolysis activity"/>
    <property type="evidence" value="ECO:0007669"/>
    <property type="project" value="InterPro"/>
</dbReference>
<dbReference type="RefSeq" id="WP_063479598.1">
    <property type="nucleotide sequence ID" value="NZ_CP147845.1"/>
</dbReference>
<dbReference type="OrthoDB" id="9762369at2"/>
<dbReference type="InterPro" id="IPR032781">
    <property type="entry name" value="ABC_tran_Xtn"/>
</dbReference>
<reference evidence="5" key="1">
    <citation type="journal article" date="2016" name="Genome Announc.">
        <title>Draft genomes of two strains of Paenibacillus glucanolyticus with capability to degrade lignocellulose.</title>
        <authorList>
            <person name="Mathews S.L."/>
            <person name="Pawlak J."/>
            <person name="Grunden A.M."/>
        </authorList>
    </citation>
    <scope>NUCLEOTIDE SEQUENCE [LARGE SCALE GENOMIC DNA]</scope>
    <source>
        <strain evidence="5">SLM1</strain>
    </source>
</reference>
<dbReference type="EMBL" id="LWMH01000001">
    <property type="protein sequence ID" value="KZS48832.1"/>
    <property type="molecule type" value="Genomic_DNA"/>
</dbReference>
<dbReference type="InterPro" id="IPR003439">
    <property type="entry name" value="ABC_transporter-like_ATP-bd"/>
</dbReference>
<dbReference type="InterPro" id="IPR051309">
    <property type="entry name" value="ABCF_ATPase"/>
</dbReference>
<evidence type="ECO:0000256" key="3">
    <source>
        <dbReference type="SAM" id="MobiDB-lite"/>
    </source>
</evidence>
<dbReference type="SMART" id="SM00382">
    <property type="entry name" value="AAA"/>
    <property type="match status" value="2"/>
</dbReference>
<dbReference type="Proteomes" id="UP000076796">
    <property type="component" value="Unassembled WGS sequence"/>
</dbReference>
<organism evidence="5 6">
    <name type="scientific">Paenibacillus glucanolyticus</name>
    <dbReference type="NCBI Taxonomy" id="59843"/>
    <lineage>
        <taxon>Bacteria</taxon>
        <taxon>Bacillati</taxon>
        <taxon>Bacillota</taxon>
        <taxon>Bacilli</taxon>
        <taxon>Bacillales</taxon>
        <taxon>Paenibacillaceae</taxon>
        <taxon>Paenibacillus</taxon>
    </lineage>
</organism>
<dbReference type="InterPro" id="IPR027417">
    <property type="entry name" value="P-loop_NTPase"/>
</dbReference>
<sequence>MLLIKAKDIYVEFLGRGVLDIEQLELYEFDRIGLVGTNGAGKSTLLKALLGKMPLQHGKIAREGTFTYIPQLEEAVTQDVQDHAIAGKLGVSQVQVETMSGGEETRLKIAQALSGEVHGIFADEPTSHLDREGIDFLVNRLKHYSGALLIISHDRYFLDQVIDKIWELKEGKITEYWGGYTDYLAQKEEERKSQAAEYKQYVVERERLELAIEEKKTQARKLDQKVKGAGRKNRTDSGGRLSHQKSQGSKQQKLHNAAKNMERRIESLGEVTAPEAIRNVQFRQSKALELHNPFPVVGYEISKRFGDKVIFDNVSFQFPLGGKISITGANGAGKTTLFNMIRDRENGITLSPKAEIGYFVQNGYKFDQKQNVMAFMQDNCEYPVSDIRAVLASLGFTHQDVRKELSVLSGGEIIKLQLTKLLLGRYNILLMDEPSTFLDIPAMEALETMMRNYLGTIIFISHDVRLREGVADQVYEVRDGRLVRLK</sequence>
<dbReference type="NCBIfam" id="NF000168">
    <property type="entry name" value="ABCF_Msr_all"/>
    <property type="match status" value="1"/>
</dbReference>
<dbReference type="GeneID" id="97555581"/>
<feature type="region of interest" description="Disordered" evidence="3">
    <location>
        <begin position="221"/>
        <end position="258"/>
    </location>
</feature>
<feature type="domain" description="ABC transporter" evidence="4">
    <location>
        <begin position="296"/>
        <end position="485"/>
    </location>
</feature>
<dbReference type="SUPFAM" id="SSF52540">
    <property type="entry name" value="P-loop containing nucleoside triphosphate hydrolases"/>
    <property type="match status" value="2"/>
</dbReference>
<dbReference type="InterPro" id="IPR003593">
    <property type="entry name" value="AAA+_ATPase"/>
</dbReference>
<dbReference type="NCBIfam" id="NF000355">
    <property type="entry name" value="ribo_prot_ABC_F"/>
    <property type="match status" value="1"/>
</dbReference>
<evidence type="ECO:0000256" key="1">
    <source>
        <dbReference type="ARBA" id="ARBA00022741"/>
    </source>
</evidence>
<dbReference type="AlphaFoldDB" id="A0A163M8A8"/>